<proteinExistence type="predicted"/>
<evidence type="ECO:0000313" key="2">
    <source>
        <dbReference type="EnsemblMetazoa" id="AAEL025461-PA"/>
    </source>
</evidence>
<protein>
    <submittedName>
        <fullName evidence="2">Uncharacterized protein</fullName>
    </submittedName>
</protein>
<dbReference type="AlphaFoldDB" id="A0A6I8TT24"/>
<dbReference type="Proteomes" id="UP000008820">
    <property type="component" value="Chromosome 2"/>
</dbReference>
<dbReference type="InParanoid" id="A0A6I8TT24"/>
<keyword evidence="3" id="KW-1185">Reference proteome</keyword>
<dbReference type="OrthoDB" id="7768290at2759"/>
<name>A0A6I8TT24_AEDAE</name>
<organism evidence="2 3">
    <name type="scientific">Aedes aegypti</name>
    <name type="common">Yellowfever mosquito</name>
    <name type="synonym">Culex aegypti</name>
    <dbReference type="NCBI Taxonomy" id="7159"/>
    <lineage>
        <taxon>Eukaryota</taxon>
        <taxon>Metazoa</taxon>
        <taxon>Ecdysozoa</taxon>
        <taxon>Arthropoda</taxon>
        <taxon>Hexapoda</taxon>
        <taxon>Insecta</taxon>
        <taxon>Pterygota</taxon>
        <taxon>Neoptera</taxon>
        <taxon>Endopterygota</taxon>
        <taxon>Diptera</taxon>
        <taxon>Nematocera</taxon>
        <taxon>Culicoidea</taxon>
        <taxon>Culicidae</taxon>
        <taxon>Culicinae</taxon>
        <taxon>Aedini</taxon>
        <taxon>Aedes</taxon>
        <taxon>Stegomyia</taxon>
    </lineage>
</organism>
<dbReference type="EnsemblMetazoa" id="AAEL025461-RA">
    <property type="protein sequence ID" value="AAEL025461-PA"/>
    <property type="gene ID" value="AAEL025461"/>
</dbReference>
<sequence>MDNINDMNDVFEDEEYLDLIHDEGPAHPYQSDDSTFVLSETSSDAGEGSSKKSSDYVFVFTGVFFRRLYRGQLRPREFGKHDVEGDSVHDVLERIWNAANPQIQRQVVFEDEVPKWSEKQHPEPDDIDLFITLYDETKKKTYAPSVVTPRVLATWREKTIKIYAYAYSVKVETAAQYQLVLRQLIAPSSHPRHTSTS</sequence>
<accession>A0A6I8TT24</accession>
<evidence type="ECO:0000313" key="1">
    <source>
        <dbReference type="EnsemblMetazoa" id="AAEL021260-PA"/>
    </source>
</evidence>
<gene>
    <name evidence="2" type="primary">110675208</name>
    <name evidence="1" type="synonym">110675207</name>
</gene>
<reference evidence="2" key="2">
    <citation type="submission" date="2020-05" db="UniProtKB">
        <authorList>
            <consortium name="EnsemblMetazoa"/>
        </authorList>
    </citation>
    <scope>IDENTIFICATION</scope>
    <source>
        <strain evidence="2">LVP_AGWG</strain>
    </source>
</reference>
<evidence type="ECO:0000313" key="3">
    <source>
        <dbReference type="Proteomes" id="UP000008820"/>
    </source>
</evidence>
<dbReference type="EnsemblMetazoa" id="AAEL021260-RA">
    <property type="protein sequence ID" value="AAEL021260-PA"/>
    <property type="gene ID" value="AAEL021260"/>
</dbReference>
<reference evidence="2 3" key="1">
    <citation type="submission" date="2017-06" db="EMBL/GenBank/DDBJ databases">
        <title>Aedes aegypti genome working group (AGWG) sequencing and assembly.</title>
        <authorList>
            <consortium name="Aedes aegypti Genome Working Group (AGWG)"/>
            <person name="Matthews B.J."/>
        </authorList>
    </citation>
    <scope>NUCLEOTIDE SEQUENCE [LARGE SCALE GENOMIC DNA]</scope>
    <source>
        <strain evidence="2 3">LVP_AGWG</strain>
    </source>
</reference>